<evidence type="ECO:0000256" key="6">
    <source>
        <dbReference type="SAM" id="Phobius"/>
    </source>
</evidence>
<dbReference type="NCBIfam" id="TIGR02229">
    <property type="entry name" value="caa3_sub_IV"/>
    <property type="match status" value="1"/>
</dbReference>
<evidence type="ECO:0000256" key="5">
    <source>
        <dbReference type="ARBA" id="ARBA00023136"/>
    </source>
</evidence>
<dbReference type="InterPro" id="IPR011743">
    <property type="entry name" value="Caa3_sub_IV"/>
</dbReference>
<evidence type="ECO:0000313" key="9">
    <source>
        <dbReference type="Proteomes" id="UP000675747"/>
    </source>
</evidence>
<feature type="transmembrane region" description="Helical" evidence="6">
    <location>
        <begin position="48"/>
        <end position="69"/>
    </location>
</feature>
<accession>A0A8J7VT12</accession>
<reference evidence="8 9" key="1">
    <citation type="journal article" date="2021" name="Microbiol. Resour. Announc.">
        <title>Draft Genome Sequence of Coralloluteibacterium stylophorae LMG 29479T.</title>
        <authorList>
            <person name="Karlyshev A.V."/>
            <person name="Kudryashova E.B."/>
            <person name="Ariskina E.V."/>
            <person name="Conroy A.P."/>
            <person name="Abidueva E.Y."/>
        </authorList>
    </citation>
    <scope>NUCLEOTIDE SEQUENCE [LARGE SCALE GENOMIC DNA]</scope>
    <source>
        <strain evidence="8 9">LMG 29479</strain>
    </source>
</reference>
<keyword evidence="4 6" id="KW-1133">Transmembrane helix</keyword>
<keyword evidence="2" id="KW-1003">Cell membrane</keyword>
<dbReference type="EMBL" id="JAGQFT010000006">
    <property type="protein sequence ID" value="MBR0561243.1"/>
    <property type="molecule type" value="Genomic_DNA"/>
</dbReference>
<evidence type="ECO:0000313" key="8">
    <source>
        <dbReference type="EMBL" id="MBS7456389.1"/>
    </source>
</evidence>
<evidence type="ECO:0000256" key="3">
    <source>
        <dbReference type="ARBA" id="ARBA00022692"/>
    </source>
</evidence>
<evidence type="ECO:0000256" key="4">
    <source>
        <dbReference type="ARBA" id="ARBA00022989"/>
    </source>
</evidence>
<dbReference type="Proteomes" id="UP000675747">
    <property type="component" value="Unassembled WGS sequence"/>
</dbReference>
<proteinExistence type="predicted"/>
<name>A0A8J7VT12_9GAMM</name>
<evidence type="ECO:0000313" key="7">
    <source>
        <dbReference type="EMBL" id="MBR0561243.1"/>
    </source>
</evidence>
<keyword evidence="5 6" id="KW-0472">Membrane</keyword>
<evidence type="ECO:0000256" key="2">
    <source>
        <dbReference type="ARBA" id="ARBA00022475"/>
    </source>
</evidence>
<organism evidence="7">
    <name type="scientific">Coralloluteibacterium stylophorae</name>
    <dbReference type="NCBI Taxonomy" id="1776034"/>
    <lineage>
        <taxon>Bacteria</taxon>
        <taxon>Pseudomonadati</taxon>
        <taxon>Pseudomonadota</taxon>
        <taxon>Gammaproteobacteria</taxon>
        <taxon>Lysobacterales</taxon>
        <taxon>Lysobacteraceae</taxon>
        <taxon>Coralloluteibacterium</taxon>
    </lineage>
</organism>
<comment type="caution">
    <text evidence="7">The sequence shown here is derived from an EMBL/GenBank/DDBJ whole genome shotgun (WGS) entry which is preliminary data.</text>
</comment>
<feature type="transmembrane region" description="Helical" evidence="6">
    <location>
        <begin position="22"/>
        <end position="41"/>
    </location>
</feature>
<protein>
    <submittedName>
        <fullName evidence="7">Cytochrome C oxidase subunit IV family protein</fullName>
    </submittedName>
</protein>
<dbReference type="EMBL" id="JAGQFT020000002">
    <property type="protein sequence ID" value="MBS7456389.1"/>
    <property type="molecule type" value="Genomic_DNA"/>
</dbReference>
<dbReference type="GO" id="GO:0005886">
    <property type="term" value="C:plasma membrane"/>
    <property type="evidence" value="ECO:0007669"/>
    <property type="project" value="UniProtKB-SubCell"/>
</dbReference>
<evidence type="ECO:0000256" key="1">
    <source>
        <dbReference type="ARBA" id="ARBA00004651"/>
    </source>
</evidence>
<comment type="subcellular location">
    <subcellularLocation>
        <location evidence="1">Cell membrane</location>
        <topology evidence="1">Multi-pass membrane protein</topology>
    </subcellularLocation>
</comment>
<dbReference type="InterPro" id="IPR005171">
    <property type="entry name" value="Cyt_c_oxidase_su4_prok"/>
</dbReference>
<sequence length="108" mass="11630">MNPDHPNRDGDRTRPNSLRTEYLLTAALLVLLGLNVASAWLPLGRWRLAVNLAIAATQAGLVMAVAMHLRSSRPLLRYLVAAAGVLVALLIGMVLADSLTRQAVPAPW</sequence>
<feature type="transmembrane region" description="Helical" evidence="6">
    <location>
        <begin position="75"/>
        <end position="96"/>
    </location>
</feature>
<dbReference type="AlphaFoldDB" id="A0A8J7VT12"/>
<keyword evidence="3 6" id="KW-0812">Transmembrane</keyword>
<gene>
    <name evidence="8" type="ORF">KB893_004460</name>
    <name evidence="7" type="ORF">KB893_01720</name>
</gene>
<dbReference type="Pfam" id="PF03626">
    <property type="entry name" value="COX4_pro"/>
    <property type="match status" value="1"/>
</dbReference>
<reference evidence="7" key="2">
    <citation type="submission" date="2021-04" db="EMBL/GenBank/DDBJ databases">
        <authorList>
            <person name="Karlyshev A.V."/>
        </authorList>
    </citation>
    <scope>NUCLEOTIDE SEQUENCE</scope>
    <source>
        <strain evidence="7">LMG 29479</strain>
    </source>
</reference>
<keyword evidence="9" id="KW-1185">Reference proteome</keyword>
<dbReference type="RefSeq" id="WP_211925212.1">
    <property type="nucleotide sequence ID" value="NZ_JAGQFT020000002.1"/>
</dbReference>